<feature type="non-terminal residue" evidence="1">
    <location>
        <position position="1"/>
    </location>
</feature>
<name>A0A6H5HT41_9HEMI</name>
<gene>
    <name evidence="1" type="ORF">NTEN_LOCUS23472</name>
</gene>
<dbReference type="Proteomes" id="UP000479000">
    <property type="component" value="Unassembled WGS sequence"/>
</dbReference>
<evidence type="ECO:0000313" key="2">
    <source>
        <dbReference type="Proteomes" id="UP000479000"/>
    </source>
</evidence>
<protein>
    <submittedName>
        <fullName evidence="1">Uncharacterized protein</fullName>
    </submittedName>
</protein>
<proteinExistence type="predicted"/>
<reference evidence="1 2" key="1">
    <citation type="submission" date="2020-02" db="EMBL/GenBank/DDBJ databases">
        <authorList>
            <person name="Ferguson B K."/>
        </authorList>
    </citation>
    <scope>NUCLEOTIDE SEQUENCE [LARGE SCALE GENOMIC DNA]</scope>
</reference>
<dbReference type="EMBL" id="CADCXU010034587">
    <property type="protein sequence ID" value="CAB0019807.1"/>
    <property type="molecule type" value="Genomic_DNA"/>
</dbReference>
<accession>A0A6H5HT41</accession>
<keyword evidence="2" id="KW-1185">Reference proteome</keyword>
<dbReference type="AlphaFoldDB" id="A0A6H5HT41"/>
<organism evidence="1 2">
    <name type="scientific">Nesidiocoris tenuis</name>
    <dbReference type="NCBI Taxonomy" id="355587"/>
    <lineage>
        <taxon>Eukaryota</taxon>
        <taxon>Metazoa</taxon>
        <taxon>Ecdysozoa</taxon>
        <taxon>Arthropoda</taxon>
        <taxon>Hexapoda</taxon>
        <taxon>Insecta</taxon>
        <taxon>Pterygota</taxon>
        <taxon>Neoptera</taxon>
        <taxon>Paraneoptera</taxon>
        <taxon>Hemiptera</taxon>
        <taxon>Heteroptera</taxon>
        <taxon>Panheteroptera</taxon>
        <taxon>Cimicomorpha</taxon>
        <taxon>Miridae</taxon>
        <taxon>Dicyphina</taxon>
        <taxon>Nesidiocoris</taxon>
    </lineage>
</organism>
<evidence type="ECO:0000313" key="1">
    <source>
        <dbReference type="EMBL" id="CAB0019807.1"/>
    </source>
</evidence>
<sequence length="91" mass="10581">SKWKYWNRPKIENRNGASEKTFSYTHLLRITSRTVTNSYNRRDDKQGGRQTNRMLNYRLMEASMCFSTLGNAIEEHSSYPSGPLDSLLESS</sequence>